<feature type="compositionally biased region" description="Low complexity" evidence="1">
    <location>
        <begin position="431"/>
        <end position="450"/>
    </location>
</feature>
<evidence type="ECO:0000256" key="1">
    <source>
        <dbReference type="SAM" id="MobiDB-lite"/>
    </source>
</evidence>
<feature type="compositionally biased region" description="Pro residues" evidence="1">
    <location>
        <begin position="396"/>
        <end position="408"/>
    </location>
</feature>
<proteinExistence type="predicted"/>
<feature type="transmembrane region" description="Helical" evidence="2">
    <location>
        <begin position="38"/>
        <end position="59"/>
    </location>
</feature>
<dbReference type="EMBL" id="MGGD01000075">
    <property type="protein sequence ID" value="OGM19286.1"/>
    <property type="molecule type" value="Genomic_DNA"/>
</dbReference>
<dbReference type="AlphaFoldDB" id="A0A1F7XW82"/>
<dbReference type="InterPro" id="IPR018247">
    <property type="entry name" value="EF_Hand_1_Ca_BS"/>
</dbReference>
<protein>
    <recommendedName>
        <fullName evidence="5">Dockerin domain-containing protein</fullName>
    </recommendedName>
</protein>
<accession>A0A1F7XW82</accession>
<keyword evidence="2" id="KW-0472">Membrane</keyword>
<sequence>MDYRAFMDEIGENSTLDKVRQRLGDLYRYFRKSRNRGLLVLAVTLFVLPVTILLAQRIVRNFSRAASATLSFQSASTNLPPNQVVSVMVNSGTTSVGFARVVVNFDITKVKLASEVTTSASLTMNNLDAENDPNYVAPADACQGTSPCIIKTPMVAANNSGRVVIVLAKDPRNTANPPSGVFELARMTFTAATSVSTTTQLTISDYQLVDMSPAAFTISTTPMTLTLNSGGNTPTPTPPTGNIISDLVVNDTNAADWSVQNNIKVGDIQYGDRTFTFTSIPNLIQVVNEWIRTANDSKASTPTTLATFKVNANAIVYVAHDDRITTKPPWMSGWTDNGMNLVNSETTPVTFSLYSKSFASGQPVTLGSNGGSSGTSGMYTIIVVPATTPTITPTNSPTPTPTRTPTPTPTRTLTPTPSPTNSPTPTPTRTPTPTATRTPTPGVTHTPTPTGSSLQGDANGDGRVDLIDYVIWLNHYGQNTQNGPTDGDFNSDGRVDLIDYVIWFNNYTG</sequence>
<reference evidence="3 4" key="1">
    <citation type="journal article" date="2016" name="Nat. Commun.">
        <title>Thousands of microbial genomes shed light on interconnected biogeochemical processes in an aquifer system.</title>
        <authorList>
            <person name="Anantharaman K."/>
            <person name="Brown C.T."/>
            <person name="Hug L.A."/>
            <person name="Sharon I."/>
            <person name="Castelle C.J."/>
            <person name="Probst A.J."/>
            <person name="Thomas B.C."/>
            <person name="Singh A."/>
            <person name="Wilkins M.J."/>
            <person name="Karaoz U."/>
            <person name="Brodie E.L."/>
            <person name="Williams K.H."/>
            <person name="Hubbard S.S."/>
            <person name="Banfield J.F."/>
        </authorList>
    </citation>
    <scope>NUCLEOTIDE SEQUENCE [LARGE SCALE GENOMIC DNA]</scope>
</reference>
<dbReference type="Pfam" id="PF00404">
    <property type="entry name" value="Dockerin_1"/>
    <property type="match status" value="1"/>
</dbReference>
<dbReference type="CDD" id="cd14256">
    <property type="entry name" value="Dockerin_I"/>
    <property type="match status" value="1"/>
</dbReference>
<dbReference type="InterPro" id="IPR002105">
    <property type="entry name" value="Dockerin_1_rpt"/>
</dbReference>
<dbReference type="GO" id="GO:0004553">
    <property type="term" value="F:hydrolase activity, hydrolyzing O-glycosyl compounds"/>
    <property type="evidence" value="ECO:0007669"/>
    <property type="project" value="InterPro"/>
</dbReference>
<dbReference type="SUPFAM" id="SSF63446">
    <property type="entry name" value="Type I dockerin domain"/>
    <property type="match status" value="1"/>
</dbReference>
<dbReference type="GO" id="GO:0000272">
    <property type="term" value="P:polysaccharide catabolic process"/>
    <property type="evidence" value="ECO:0007669"/>
    <property type="project" value="InterPro"/>
</dbReference>
<dbReference type="PROSITE" id="PS00018">
    <property type="entry name" value="EF_HAND_1"/>
    <property type="match status" value="1"/>
</dbReference>
<name>A0A1F7XW82_9BACT</name>
<evidence type="ECO:0000256" key="2">
    <source>
        <dbReference type="SAM" id="Phobius"/>
    </source>
</evidence>
<dbReference type="Proteomes" id="UP000176741">
    <property type="component" value="Unassembled WGS sequence"/>
</dbReference>
<organism evidence="3 4">
    <name type="scientific">Candidatus Woesebacteria bacterium RIFCSPHIGHO2_01_FULL_38_26b</name>
    <dbReference type="NCBI Taxonomy" id="1802491"/>
    <lineage>
        <taxon>Bacteria</taxon>
        <taxon>Candidatus Woeseibacteriota</taxon>
    </lineage>
</organism>
<feature type="compositionally biased region" description="Pro residues" evidence="1">
    <location>
        <begin position="416"/>
        <end position="430"/>
    </location>
</feature>
<gene>
    <name evidence="3" type="ORF">A2771_00010</name>
</gene>
<evidence type="ECO:0008006" key="5">
    <source>
        <dbReference type="Google" id="ProtNLM"/>
    </source>
</evidence>
<dbReference type="Gene3D" id="1.10.1330.10">
    <property type="entry name" value="Dockerin domain"/>
    <property type="match status" value="1"/>
</dbReference>
<comment type="caution">
    <text evidence="3">The sequence shown here is derived from an EMBL/GenBank/DDBJ whole genome shotgun (WGS) entry which is preliminary data.</text>
</comment>
<keyword evidence="2" id="KW-0812">Transmembrane</keyword>
<evidence type="ECO:0000313" key="3">
    <source>
        <dbReference type="EMBL" id="OGM19286.1"/>
    </source>
</evidence>
<keyword evidence="2" id="KW-1133">Transmembrane helix</keyword>
<evidence type="ECO:0000313" key="4">
    <source>
        <dbReference type="Proteomes" id="UP000176741"/>
    </source>
</evidence>
<dbReference type="InterPro" id="IPR036439">
    <property type="entry name" value="Dockerin_dom_sf"/>
</dbReference>
<feature type="region of interest" description="Disordered" evidence="1">
    <location>
        <begin position="388"/>
        <end position="460"/>
    </location>
</feature>